<reference evidence="6 7" key="1">
    <citation type="submission" date="2019-08" db="EMBL/GenBank/DDBJ databases">
        <title>Complete genome sequence of Candidatus Uab amorphum.</title>
        <authorList>
            <person name="Shiratori T."/>
            <person name="Suzuki S."/>
            <person name="Kakizawa Y."/>
            <person name="Ishida K."/>
        </authorList>
    </citation>
    <scope>NUCLEOTIDE SEQUENCE [LARGE SCALE GENOMIC DNA]</scope>
    <source>
        <strain evidence="6 7">SRT547</strain>
    </source>
</reference>
<feature type="domain" description="Protein kinase" evidence="5">
    <location>
        <begin position="9"/>
        <end position="349"/>
    </location>
</feature>
<keyword evidence="4" id="KW-0067">ATP-binding</keyword>
<dbReference type="PANTHER" id="PTHR43289:SF6">
    <property type="entry name" value="SERINE_THREONINE-PROTEIN KINASE NEKL-3"/>
    <property type="match status" value="1"/>
</dbReference>
<dbReference type="KEGG" id="uam:UABAM_01207"/>
<keyword evidence="7" id="KW-1185">Reference proteome</keyword>
<dbReference type="CDD" id="cd14014">
    <property type="entry name" value="STKc_PknB_like"/>
    <property type="match status" value="1"/>
</dbReference>
<dbReference type="Proteomes" id="UP000326354">
    <property type="component" value="Chromosome"/>
</dbReference>
<dbReference type="SUPFAM" id="SSF56112">
    <property type="entry name" value="Protein kinase-like (PK-like)"/>
    <property type="match status" value="1"/>
</dbReference>
<dbReference type="PANTHER" id="PTHR43289">
    <property type="entry name" value="MITOGEN-ACTIVATED PROTEIN KINASE KINASE KINASE 20-RELATED"/>
    <property type="match status" value="1"/>
</dbReference>
<dbReference type="InterPro" id="IPR011009">
    <property type="entry name" value="Kinase-like_dom_sf"/>
</dbReference>
<proteinExistence type="predicted"/>
<gene>
    <name evidence="6" type="ORF">UABAM_01207</name>
</gene>
<dbReference type="AlphaFoldDB" id="A0A5S9F2Y9"/>
<dbReference type="RefSeq" id="WP_151967091.1">
    <property type="nucleotide sequence ID" value="NZ_AP019860.1"/>
</dbReference>
<sequence length="492" mass="56824">MDNRILGKYEIHERIADGSIGSIFKGKDTKKGSLVAIKIVHEEHSNNRVFSANLRKAVVQAMQLEHPNLIKFYDVGEYKNRLCYVMEYVEGTSIIKQTLYRGRLTECWSLDIVTQIATALEYANSHGIIHQNLTPNHIILNARVKIGDLGLPIPEKADTTAIAPYLSPEQQKKEDLDTRSDVYSLGALWYYMLTNSIPFEKLNLQKLMDGSLEQSLETLQRYHPQIFWPSCEVIFKMTHKEREYRYQNFTQVLEDIEKVKRGPFNLPNKIPIKKFRHCFCPSEIDVRFGKIAIEKGWITQEEIEECLNYQEKYALAGAIVNLGQIMLDQEKITPQQKISLDKIEMEQLLDQIDAGFLEEANAHHLYPKDKIQELKKWQKQGVRGVAIGLSDQQPTDDKMRETILATVKHKMSIKKAKLMLETAVEGELLTQTRFDKTIRIYQAHRCFGRFVSVEEIILERGFMDKTVMAALKRAMARSELTGKPALNYLQER</sequence>
<dbReference type="GO" id="GO:0004674">
    <property type="term" value="F:protein serine/threonine kinase activity"/>
    <property type="evidence" value="ECO:0007669"/>
    <property type="project" value="TreeGrafter"/>
</dbReference>
<evidence type="ECO:0000259" key="5">
    <source>
        <dbReference type="PROSITE" id="PS50011"/>
    </source>
</evidence>
<dbReference type="PROSITE" id="PS50011">
    <property type="entry name" value="PROTEIN_KINASE_DOM"/>
    <property type="match status" value="1"/>
</dbReference>
<organism evidence="6 7">
    <name type="scientific">Uabimicrobium amorphum</name>
    <dbReference type="NCBI Taxonomy" id="2596890"/>
    <lineage>
        <taxon>Bacteria</taxon>
        <taxon>Pseudomonadati</taxon>
        <taxon>Planctomycetota</taxon>
        <taxon>Candidatus Uabimicrobiia</taxon>
        <taxon>Candidatus Uabimicrobiales</taxon>
        <taxon>Candidatus Uabimicrobiaceae</taxon>
        <taxon>Candidatus Uabimicrobium</taxon>
    </lineage>
</organism>
<name>A0A5S9F2Y9_UABAM</name>
<keyword evidence="1" id="KW-0808">Transferase</keyword>
<dbReference type="GO" id="GO:0005524">
    <property type="term" value="F:ATP binding"/>
    <property type="evidence" value="ECO:0007669"/>
    <property type="project" value="UniProtKB-KW"/>
</dbReference>
<protein>
    <submittedName>
        <fullName evidence="6">Putative serine/threonine-protein kinase</fullName>
    </submittedName>
</protein>
<evidence type="ECO:0000256" key="3">
    <source>
        <dbReference type="ARBA" id="ARBA00022777"/>
    </source>
</evidence>
<evidence type="ECO:0000256" key="4">
    <source>
        <dbReference type="ARBA" id="ARBA00022840"/>
    </source>
</evidence>
<dbReference type="InterPro" id="IPR000719">
    <property type="entry name" value="Prot_kinase_dom"/>
</dbReference>
<evidence type="ECO:0000256" key="2">
    <source>
        <dbReference type="ARBA" id="ARBA00022741"/>
    </source>
</evidence>
<dbReference type="Gene3D" id="1.10.510.10">
    <property type="entry name" value="Transferase(Phosphotransferase) domain 1"/>
    <property type="match status" value="1"/>
</dbReference>
<keyword evidence="3 6" id="KW-0418">Kinase</keyword>
<evidence type="ECO:0000256" key="1">
    <source>
        <dbReference type="ARBA" id="ARBA00022679"/>
    </source>
</evidence>
<dbReference type="OrthoDB" id="6111975at2"/>
<dbReference type="Pfam" id="PF00069">
    <property type="entry name" value="Pkinase"/>
    <property type="match status" value="1"/>
</dbReference>
<keyword evidence="2" id="KW-0547">Nucleotide-binding</keyword>
<accession>A0A5S9F2Y9</accession>
<evidence type="ECO:0000313" key="6">
    <source>
        <dbReference type="EMBL" id="BBM82864.1"/>
    </source>
</evidence>
<dbReference type="EMBL" id="AP019860">
    <property type="protein sequence ID" value="BBM82864.1"/>
    <property type="molecule type" value="Genomic_DNA"/>
</dbReference>
<evidence type="ECO:0000313" key="7">
    <source>
        <dbReference type="Proteomes" id="UP000326354"/>
    </source>
</evidence>